<dbReference type="GO" id="GO:0003677">
    <property type="term" value="F:DNA binding"/>
    <property type="evidence" value="ECO:0007669"/>
    <property type="project" value="TreeGrafter"/>
</dbReference>
<dbReference type="Proteomes" id="UP000542695">
    <property type="component" value="Unassembled WGS sequence"/>
</dbReference>
<reference evidence="8 9" key="1">
    <citation type="submission" date="2020-04" db="EMBL/GenBank/DDBJ databases">
        <title>Molecular characterization of pseudomonads from Agaricus bisporus reveal novel blotch 2 pathogens in Western Europe.</title>
        <authorList>
            <person name="Taparia T."/>
            <person name="Krijger M."/>
            <person name="Haynes E."/>
            <person name="Elpinstone J.G."/>
            <person name="Noble R."/>
            <person name="Van Der Wolf J."/>
        </authorList>
    </citation>
    <scope>NUCLEOTIDE SEQUENCE [LARGE SCALE GENOMIC DNA]</scope>
    <source>
        <strain evidence="8 9">P7765</strain>
    </source>
</reference>
<feature type="active site" evidence="7">
    <location>
        <position position="213"/>
    </location>
</feature>
<evidence type="ECO:0000256" key="5">
    <source>
        <dbReference type="ARBA" id="ARBA00022747"/>
    </source>
</evidence>
<protein>
    <recommendedName>
        <fullName evidence="1">DNA (cytosine-5-)-methyltransferase</fullName>
        <ecNumber evidence="1">2.1.1.37</ecNumber>
    </recommendedName>
</protein>
<sequence length="512" mass="55437">MTTIITCTIGESKGVARLWLEGRSLIHAGVSIGTKYLVRAQEALGRLELVPVKEVSGPHTCTVSKRERYGVVSPLLEVRTELLSKMFEGLKRVRVAIREGRIVVTPLQIDIKVRERVLRLKQKLANRAKLATASLFHGGGVMDKAIHAGLMAMGVASFIQVGVEMEQTYLDASLRNNPELWSSESIAICSDIRDVGLRDNPPMVELLVGGVPCTGASIAGRAKNKLARAEDHSTAGSLFYDYLKMVEILNPAVVVLENVKQYADTASMTVIRSVLSSLGYTLFEVVLNGTDFGALEARSRLIMVAITRGLENGFDFNNLVSTSIKPLNLGKVLEDIPLDSERWKSYDYLAAKEVRDIAAGKGFKRQIVTPESESVGTIGRGFAKARSTEPFLAHPTDPNLSRLFTPVEHARIKTAPTSLIEGLSDTTAHELLGQGVIFKKLEAVGQLLGHTLNAENLNPDYLAVVGAGITSYCDQVCGGGECGTGPCCQNGVDADTRMPPLYKPVLRPVQVA</sequence>
<dbReference type="Pfam" id="PF00145">
    <property type="entry name" value="DNA_methylase"/>
    <property type="match status" value="1"/>
</dbReference>
<dbReference type="PROSITE" id="PS51679">
    <property type="entry name" value="SAM_MT_C5"/>
    <property type="match status" value="1"/>
</dbReference>
<dbReference type="PANTHER" id="PTHR10629">
    <property type="entry name" value="CYTOSINE-SPECIFIC METHYLTRANSFERASE"/>
    <property type="match status" value="1"/>
</dbReference>
<dbReference type="InterPro" id="IPR029063">
    <property type="entry name" value="SAM-dependent_MTases_sf"/>
</dbReference>
<comment type="similarity">
    <text evidence="7">Belongs to the class I-like SAM-binding methyltransferase superfamily. C5-methyltransferase family.</text>
</comment>
<keyword evidence="4 7" id="KW-0949">S-adenosyl-L-methionine</keyword>
<evidence type="ECO:0000256" key="2">
    <source>
        <dbReference type="ARBA" id="ARBA00022603"/>
    </source>
</evidence>
<evidence type="ECO:0000256" key="7">
    <source>
        <dbReference type="PROSITE-ProRule" id="PRU01016"/>
    </source>
</evidence>
<dbReference type="SUPFAM" id="SSF53335">
    <property type="entry name" value="S-adenosyl-L-methionine-dependent methyltransferases"/>
    <property type="match status" value="1"/>
</dbReference>
<dbReference type="EMBL" id="JACARV010000080">
    <property type="protein sequence ID" value="NWC83143.1"/>
    <property type="molecule type" value="Genomic_DNA"/>
</dbReference>
<name>A0A7Y7ZF01_PSEPU</name>
<dbReference type="GO" id="GO:0044027">
    <property type="term" value="P:negative regulation of gene expression via chromosomal CpG island methylation"/>
    <property type="evidence" value="ECO:0007669"/>
    <property type="project" value="TreeGrafter"/>
</dbReference>
<comment type="catalytic activity">
    <reaction evidence="6">
        <text>a 2'-deoxycytidine in DNA + S-adenosyl-L-methionine = a 5-methyl-2'-deoxycytidine in DNA + S-adenosyl-L-homocysteine + H(+)</text>
        <dbReference type="Rhea" id="RHEA:13681"/>
        <dbReference type="Rhea" id="RHEA-COMP:11369"/>
        <dbReference type="Rhea" id="RHEA-COMP:11370"/>
        <dbReference type="ChEBI" id="CHEBI:15378"/>
        <dbReference type="ChEBI" id="CHEBI:57856"/>
        <dbReference type="ChEBI" id="CHEBI:59789"/>
        <dbReference type="ChEBI" id="CHEBI:85452"/>
        <dbReference type="ChEBI" id="CHEBI:85454"/>
        <dbReference type="EC" id="2.1.1.37"/>
    </reaction>
</comment>
<dbReference type="EC" id="2.1.1.37" evidence="1"/>
<evidence type="ECO:0000256" key="3">
    <source>
        <dbReference type="ARBA" id="ARBA00022679"/>
    </source>
</evidence>
<keyword evidence="2 7" id="KW-0489">Methyltransferase</keyword>
<dbReference type="GO" id="GO:0009307">
    <property type="term" value="P:DNA restriction-modification system"/>
    <property type="evidence" value="ECO:0007669"/>
    <property type="project" value="UniProtKB-KW"/>
</dbReference>
<evidence type="ECO:0000256" key="1">
    <source>
        <dbReference type="ARBA" id="ARBA00011975"/>
    </source>
</evidence>
<dbReference type="Gene3D" id="3.40.50.150">
    <property type="entry name" value="Vaccinia Virus protein VP39"/>
    <property type="match status" value="1"/>
</dbReference>
<evidence type="ECO:0000256" key="4">
    <source>
        <dbReference type="ARBA" id="ARBA00022691"/>
    </source>
</evidence>
<organism evidence="8 9">
    <name type="scientific">Pseudomonas putida</name>
    <name type="common">Arthrobacter siderocapsulatus</name>
    <dbReference type="NCBI Taxonomy" id="303"/>
    <lineage>
        <taxon>Bacteria</taxon>
        <taxon>Pseudomonadati</taxon>
        <taxon>Pseudomonadota</taxon>
        <taxon>Gammaproteobacteria</taxon>
        <taxon>Pseudomonadales</taxon>
        <taxon>Pseudomonadaceae</taxon>
        <taxon>Pseudomonas</taxon>
    </lineage>
</organism>
<evidence type="ECO:0000256" key="6">
    <source>
        <dbReference type="ARBA" id="ARBA00047422"/>
    </source>
</evidence>
<dbReference type="InterPro" id="IPR001525">
    <property type="entry name" value="C5_MeTfrase"/>
</dbReference>
<evidence type="ECO:0000313" key="8">
    <source>
        <dbReference type="EMBL" id="NWC83143.1"/>
    </source>
</evidence>
<keyword evidence="3 7" id="KW-0808">Transferase</keyword>
<dbReference type="GO" id="GO:0032259">
    <property type="term" value="P:methylation"/>
    <property type="evidence" value="ECO:0007669"/>
    <property type="project" value="UniProtKB-KW"/>
</dbReference>
<dbReference type="InterPro" id="IPR050390">
    <property type="entry name" value="C5-Methyltransferase"/>
</dbReference>
<gene>
    <name evidence="8" type="ORF">HX798_23050</name>
</gene>
<accession>A0A7Y7ZF01</accession>
<proteinExistence type="inferred from homology"/>
<comment type="caution">
    <text evidence="8">The sequence shown here is derived from an EMBL/GenBank/DDBJ whole genome shotgun (WGS) entry which is preliminary data.</text>
</comment>
<keyword evidence="5" id="KW-0680">Restriction system</keyword>
<dbReference type="GO" id="GO:0003886">
    <property type="term" value="F:DNA (cytosine-5-)-methyltransferase activity"/>
    <property type="evidence" value="ECO:0007669"/>
    <property type="project" value="UniProtKB-EC"/>
</dbReference>
<dbReference type="AlphaFoldDB" id="A0A7Y7ZF01"/>
<dbReference type="RefSeq" id="WP_177011039.1">
    <property type="nucleotide sequence ID" value="NZ_JACARV010000080.1"/>
</dbReference>
<dbReference type="PANTHER" id="PTHR10629:SF52">
    <property type="entry name" value="DNA (CYTOSINE-5)-METHYLTRANSFERASE 1"/>
    <property type="match status" value="1"/>
</dbReference>
<evidence type="ECO:0000313" key="9">
    <source>
        <dbReference type="Proteomes" id="UP000542695"/>
    </source>
</evidence>